<keyword evidence="8" id="KW-0472">Membrane</keyword>
<organism evidence="10 11">
    <name type="scientific">Pogona vitticeps</name>
    <name type="common">central bearded dragon</name>
    <dbReference type="NCBI Taxonomy" id="103695"/>
    <lineage>
        <taxon>Eukaryota</taxon>
        <taxon>Metazoa</taxon>
        <taxon>Chordata</taxon>
        <taxon>Craniata</taxon>
        <taxon>Vertebrata</taxon>
        <taxon>Euteleostomi</taxon>
        <taxon>Lepidosauria</taxon>
        <taxon>Squamata</taxon>
        <taxon>Bifurcata</taxon>
        <taxon>Unidentata</taxon>
        <taxon>Episquamata</taxon>
        <taxon>Toxicofera</taxon>
        <taxon>Iguania</taxon>
        <taxon>Acrodonta</taxon>
        <taxon>Agamidae</taxon>
        <taxon>Amphibolurinae</taxon>
        <taxon>Pogona</taxon>
    </lineage>
</organism>
<dbReference type="Pfam" id="PF06990">
    <property type="entry name" value="Gal-3-0_sulfotr"/>
    <property type="match status" value="1"/>
</dbReference>
<keyword evidence="3" id="KW-0808">Transferase</keyword>
<evidence type="ECO:0000256" key="4">
    <source>
        <dbReference type="ARBA" id="ARBA00022692"/>
    </source>
</evidence>
<gene>
    <name evidence="11" type="primary">LOC110075305</name>
</gene>
<protein>
    <submittedName>
        <fullName evidence="11">Galactose-3-O-sulfotransferase 2-like</fullName>
    </submittedName>
</protein>
<proteinExistence type="inferred from homology"/>
<evidence type="ECO:0000256" key="5">
    <source>
        <dbReference type="ARBA" id="ARBA00022968"/>
    </source>
</evidence>
<keyword evidence="6" id="KW-1133">Transmembrane helix</keyword>
<dbReference type="PANTHER" id="PTHR14647">
    <property type="entry name" value="GALACTOSE-3-O-SULFOTRANSFERASE"/>
    <property type="match status" value="1"/>
</dbReference>
<evidence type="ECO:0000256" key="1">
    <source>
        <dbReference type="ARBA" id="ARBA00004323"/>
    </source>
</evidence>
<evidence type="ECO:0000256" key="9">
    <source>
        <dbReference type="ARBA" id="ARBA00023180"/>
    </source>
</evidence>
<dbReference type="InterPro" id="IPR027417">
    <property type="entry name" value="P-loop_NTPase"/>
</dbReference>
<evidence type="ECO:0000256" key="3">
    <source>
        <dbReference type="ARBA" id="ARBA00022679"/>
    </source>
</evidence>
<keyword evidence="9" id="KW-0325">Glycoprotein</keyword>
<keyword evidence="4" id="KW-0812">Transmembrane</keyword>
<dbReference type="RefSeq" id="XP_072851972.1">
    <property type="nucleotide sequence ID" value="XM_072995871.1"/>
</dbReference>
<dbReference type="SUPFAM" id="SSF52540">
    <property type="entry name" value="P-loop containing nucleoside triphosphate hydrolases"/>
    <property type="match status" value="1"/>
</dbReference>
<accession>A0ABM5G2U3</accession>
<keyword evidence="10" id="KW-1185">Reference proteome</keyword>
<evidence type="ECO:0000256" key="6">
    <source>
        <dbReference type="ARBA" id="ARBA00022989"/>
    </source>
</evidence>
<evidence type="ECO:0000313" key="10">
    <source>
        <dbReference type="Proteomes" id="UP001652642"/>
    </source>
</evidence>
<dbReference type="PANTHER" id="PTHR14647:SF62">
    <property type="entry name" value="GALACTOSE-3-O-SULFOTRANSFERASE 2"/>
    <property type="match status" value="1"/>
</dbReference>
<reference evidence="11" key="1">
    <citation type="submission" date="2025-08" db="UniProtKB">
        <authorList>
            <consortium name="RefSeq"/>
        </authorList>
    </citation>
    <scope>IDENTIFICATION</scope>
</reference>
<evidence type="ECO:0000313" key="11">
    <source>
        <dbReference type="RefSeq" id="XP_072851972.1"/>
    </source>
</evidence>
<dbReference type="Proteomes" id="UP001652642">
    <property type="component" value="Chromosome 3"/>
</dbReference>
<evidence type="ECO:0000256" key="8">
    <source>
        <dbReference type="ARBA" id="ARBA00023136"/>
    </source>
</evidence>
<sequence>MFRLKRHWMKKWKLANRRQLGKLQTALLLLFLFCFLLLIDEKFQFTSHCRCDFKRKPFALQEGRNNGNSFQVQISPKCAQLHLEYVQRSTPQSREERVGVKPNTAEEDRHVMKLTKALNKTKLLEASLDTEEEFLGKPVVEGIEMVHMPHIKKQWEDQKNHSTKKIPTRHQVMVTSAGNMKKNSGKKPGMSLVKGTESAVTVTADDQNSNDVQSPWKIHAPSSTTKSQSFAVLVTKKPTRVSSAKAANKPTQPEKMGFPKGQRTFSTSLSAFSQDATCKPRTHVVFLKVHKSASSTVMNILFRFGETHNLTFALPINGASQLRYPHYFTVAAVEGFVPGKDSQFNIMCHHMRFFQPEVGKVMPNTTFYFAILRNPVHLMESSFTYYKGTSSFVKANNLEEFIDQTSQFYNASAKDSHYAKNLMTFDFGFNHNGNFSVKHVQLMLRHIEAEFDLLLISEYFDESMVLLKELLCWDLDDVVSFPLNSRHNSTKIHLSDDTTEKIKSWNKLDWELYVHFNRTFWEKIDWHIGREHMQQEVRALQQKREQLAKVCLQEGGSIAPKNIRDQSLAPLQYGNAKILGYNLKNGLDKATKQMCRRLVTPELQYSKILYRKQFPKKALRLSKPARLPKLYNRRTV</sequence>
<keyword evidence="5" id="KW-0735">Signal-anchor</keyword>
<dbReference type="InterPro" id="IPR009729">
    <property type="entry name" value="Gal-3-0_sulfotransfrase"/>
</dbReference>
<dbReference type="Gene3D" id="3.40.50.300">
    <property type="entry name" value="P-loop containing nucleotide triphosphate hydrolases"/>
    <property type="match status" value="1"/>
</dbReference>
<keyword evidence="7" id="KW-0333">Golgi apparatus</keyword>
<evidence type="ECO:0000256" key="7">
    <source>
        <dbReference type="ARBA" id="ARBA00023034"/>
    </source>
</evidence>
<comment type="subcellular location">
    <subcellularLocation>
        <location evidence="1">Golgi apparatus membrane</location>
        <topology evidence="1">Single-pass type II membrane protein</topology>
    </subcellularLocation>
</comment>
<dbReference type="GeneID" id="110075305"/>
<evidence type="ECO:0000256" key="2">
    <source>
        <dbReference type="ARBA" id="ARBA00008124"/>
    </source>
</evidence>
<comment type="similarity">
    <text evidence="2">Belongs to the galactose-3-O-sulfotransferase family.</text>
</comment>
<name>A0ABM5G2U3_9SAUR</name>